<dbReference type="InterPro" id="IPR036634">
    <property type="entry name" value="PRD_sf"/>
</dbReference>
<sequence length="144" mass="15415">MEEQLALRIGLFRETGQVRAEIVEFVERELKGLARAGLPVSEETAGMLTSHLMTALNRLLDGEPVDDPAAGEHMAAELADRPGALRLARQIAARAQRTLGAPPLPGSEIHYLAMHLAVLQQRPGAGERAGVPEGASVRQNGEQP</sequence>
<evidence type="ECO:0000313" key="4">
    <source>
        <dbReference type="Proteomes" id="UP001166784"/>
    </source>
</evidence>
<proteinExistence type="predicted"/>
<dbReference type="SUPFAM" id="SSF63520">
    <property type="entry name" value="PTS-regulatory domain, PRD"/>
    <property type="match status" value="1"/>
</dbReference>
<dbReference type="RefSeq" id="WP_241063344.1">
    <property type="nucleotide sequence ID" value="NZ_JAKWJU010000002.1"/>
</dbReference>
<dbReference type="Proteomes" id="UP001166784">
    <property type="component" value="Unassembled WGS sequence"/>
</dbReference>
<feature type="region of interest" description="Disordered" evidence="1">
    <location>
        <begin position="123"/>
        <end position="144"/>
    </location>
</feature>
<reference evidence="3" key="1">
    <citation type="submission" date="2022-03" db="EMBL/GenBank/DDBJ databases">
        <authorList>
            <person name="Santos J.D.N."/>
            <person name="Kallscheuer N."/>
            <person name="Jogler C."/>
            <person name="Lage O.M."/>
        </authorList>
    </citation>
    <scope>NUCLEOTIDE SEQUENCE</scope>
    <source>
        <strain evidence="3">M600PL45_2</strain>
    </source>
</reference>
<comment type="caution">
    <text evidence="3">The sequence shown here is derived from an EMBL/GenBank/DDBJ whole genome shotgun (WGS) entry which is preliminary data.</text>
</comment>
<evidence type="ECO:0000313" key="3">
    <source>
        <dbReference type="EMBL" id="MCH6162859.1"/>
    </source>
</evidence>
<feature type="domain" description="PRD" evidence="2">
    <location>
        <begin position="10"/>
        <end position="126"/>
    </location>
</feature>
<evidence type="ECO:0000259" key="2">
    <source>
        <dbReference type="PROSITE" id="PS51372"/>
    </source>
</evidence>
<keyword evidence="4" id="KW-1185">Reference proteome</keyword>
<dbReference type="InterPro" id="IPR011608">
    <property type="entry name" value="PRD"/>
</dbReference>
<evidence type="ECO:0000256" key="1">
    <source>
        <dbReference type="SAM" id="MobiDB-lite"/>
    </source>
</evidence>
<dbReference type="PROSITE" id="PS51372">
    <property type="entry name" value="PRD_2"/>
    <property type="match status" value="1"/>
</dbReference>
<name>A0ABS9T2V5_9ACTN</name>
<dbReference type="Gene3D" id="1.10.1790.10">
    <property type="entry name" value="PRD domain"/>
    <property type="match status" value="1"/>
</dbReference>
<protein>
    <submittedName>
        <fullName evidence="3">PRD domain-containing protein</fullName>
    </submittedName>
</protein>
<dbReference type="EMBL" id="JAKWJU010000002">
    <property type="protein sequence ID" value="MCH6162859.1"/>
    <property type="molecule type" value="Genomic_DNA"/>
</dbReference>
<organism evidence="3 4">
    <name type="scientific">Streptomyces marispadix</name>
    <dbReference type="NCBI Taxonomy" id="2922868"/>
    <lineage>
        <taxon>Bacteria</taxon>
        <taxon>Bacillati</taxon>
        <taxon>Actinomycetota</taxon>
        <taxon>Actinomycetes</taxon>
        <taxon>Kitasatosporales</taxon>
        <taxon>Streptomycetaceae</taxon>
        <taxon>Streptomyces</taxon>
    </lineage>
</organism>
<gene>
    <name evidence="3" type="ORF">MMA15_21455</name>
</gene>
<accession>A0ABS9T2V5</accession>
<reference evidence="3" key="2">
    <citation type="journal article" date="2023" name="Int. J. Syst. Evol. Microbiol.">
        <title>Streptomyces marispadix sp. nov., isolated from marine beach sediment of the Northern Coast of Portugal.</title>
        <authorList>
            <person name="dos Santos J.D.N."/>
            <person name="Vitorino I.R."/>
            <person name="Kallscheuer N."/>
            <person name="Srivastava A."/>
            <person name="Krautwurst S."/>
            <person name="Marz M."/>
            <person name="Jogler C."/>
            <person name="Lobo Da Cunha A."/>
            <person name="Catita J."/>
            <person name="Goncalves H."/>
            <person name="Gonzalez I."/>
            <person name="Reyes F."/>
            <person name="Lage O.M."/>
        </authorList>
    </citation>
    <scope>NUCLEOTIDE SEQUENCE</scope>
    <source>
        <strain evidence="3">M600PL45_2</strain>
    </source>
</reference>